<accession>A0A371JAI5</accession>
<reference evidence="1 2" key="1">
    <citation type="journal article" date="2017" name="Genome Announc.">
        <title>Draft Genome Sequence of Romboutsia weinsteinii sp. nov. Strain CCRI-19649(T) Isolated from Surface Water.</title>
        <authorList>
            <person name="Maheux A.F."/>
            <person name="Boudreau D.K."/>
            <person name="Berube E."/>
            <person name="Boissinot M."/>
            <person name="Cantin P."/>
            <person name="Raymond F."/>
            <person name="Corbeil J."/>
            <person name="Omar R.F."/>
            <person name="Bergeron M.G."/>
        </authorList>
    </citation>
    <scope>NUCLEOTIDE SEQUENCE [LARGE SCALE GENOMIC DNA]</scope>
    <source>
        <strain evidence="1 2">CCRI-19649</strain>
    </source>
</reference>
<sequence>MDNYRKRFNKLISELSEYTFFELKGWLAHHCADITDGFDENMDDEYLGKLREHIDYLEKAYDIQKNILNAGVNELSSIFDFNEDETNHIIFESVDATLEHLNGLFIKQDIMTMEVTYKEVDEISKRDMEMLSDFIDNVSITN</sequence>
<keyword evidence="2" id="KW-1185">Reference proteome</keyword>
<name>A0A371JAI5_9FIRM</name>
<evidence type="ECO:0000313" key="1">
    <source>
        <dbReference type="EMBL" id="RDY29764.1"/>
    </source>
</evidence>
<proteinExistence type="predicted"/>
<organism evidence="1 2">
    <name type="scientific">Romboutsia weinsteinii</name>
    <dbReference type="NCBI Taxonomy" id="2020949"/>
    <lineage>
        <taxon>Bacteria</taxon>
        <taxon>Bacillati</taxon>
        <taxon>Bacillota</taxon>
        <taxon>Clostridia</taxon>
        <taxon>Peptostreptococcales</taxon>
        <taxon>Peptostreptococcaceae</taxon>
        <taxon>Romboutsia</taxon>
    </lineage>
</organism>
<dbReference type="AlphaFoldDB" id="A0A371JAI5"/>
<evidence type="ECO:0000313" key="2">
    <source>
        <dbReference type="Proteomes" id="UP000215694"/>
    </source>
</evidence>
<dbReference type="RefSeq" id="WP_094368477.1">
    <property type="nucleotide sequence ID" value="NZ_NOJY02000001.1"/>
</dbReference>
<comment type="caution">
    <text evidence="1">The sequence shown here is derived from an EMBL/GenBank/DDBJ whole genome shotgun (WGS) entry which is preliminary data.</text>
</comment>
<dbReference type="EMBL" id="NOJY02000001">
    <property type="protein sequence ID" value="RDY29764.1"/>
    <property type="molecule type" value="Genomic_DNA"/>
</dbReference>
<gene>
    <name evidence="1" type="ORF">CHL78_000920</name>
</gene>
<dbReference type="Proteomes" id="UP000215694">
    <property type="component" value="Unassembled WGS sequence"/>
</dbReference>
<protein>
    <submittedName>
        <fullName evidence="1">Uncharacterized protein</fullName>
    </submittedName>
</protein>